<keyword evidence="2" id="KW-1185">Reference proteome</keyword>
<sequence>MTLHVYQDDTKIVLVSRISVADWRNELRHFELSEETATCLLALLPPEDNELGLSGDQLLGLLRGTNETATFVKMSMAEGKVQRTLTALAKVAWEREAIYSVDETEAAKGDEYFVEYKTVYTVVNGSVE</sequence>
<reference evidence="1 2" key="1">
    <citation type="submission" date="2023-08" db="EMBL/GenBank/DDBJ databases">
        <authorList>
            <person name="Roldan D.M."/>
            <person name="Menes R.J."/>
        </authorList>
    </citation>
    <scope>NUCLEOTIDE SEQUENCE [LARGE SCALE GENOMIC DNA]</scope>
    <source>
        <strain evidence="1 2">CCM 2812</strain>
    </source>
</reference>
<dbReference type="RefSeq" id="WP_305748783.1">
    <property type="nucleotide sequence ID" value="NZ_JAUZEE010000003.1"/>
</dbReference>
<name>A0ABT9G181_LEPDI</name>
<proteinExistence type="predicted"/>
<evidence type="ECO:0000313" key="1">
    <source>
        <dbReference type="EMBL" id="MDP4300216.1"/>
    </source>
</evidence>
<accession>A0ABT9G181</accession>
<comment type="caution">
    <text evidence="1">The sequence shown here is derived from an EMBL/GenBank/DDBJ whole genome shotgun (WGS) entry which is preliminary data.</text>
</comment>
<evidence type="ECO:0000313" key="2">
    <source>
        <dbReference type="Proteomes" id="UP001235760"/>
    </source>
</evidence>
<organism evidence="1 2">
    <name type="scientific">Leptothrix discophora</name>
    <dbReference type="NCBI Taxonomy" id="89"/>
    <lineage>
        <taxon>Bacteria</taxon>
        <taxon>Pseudomonadati</taxon>
        <taxon>Pseudomonadota</taxon>
        <taxon>Betaproteobacteria</taxon>
        <taxon>Burkholderiales</taxon>
        <taxon>Sphaerotilaceae</taxon>
        <taxon>Leptothrix</taxon>
    </lineage>
</organism>
<dbReference type="Proteomes" id="UP001235760">
    <property type="component" value="Unassembled WGS sequence"/>
</dbReference>
<protein>
    <submittedName>
        <fullName evidence="1">Uncharacterized protein</fullName>
    </submittedName>
</protein>
<dbReference type="EMBL" id="JAUZEE010000003">
    <property type="protein sequence ID" value="MDP4300216.1"/>
    <property type="molecule type" value="Genomic_DNA"/>
</dbReference>
<gene>
    <name evidence="1" type="ORF">Q8X39_06175</name>
</gene>